<accession>A0ABW5CN17</accession>
<evidence type="ECO:0000313" key="1">
    <source>
        <dbReference type="EMBL" id="MFD2238579.1"/>
    </source>
</evidence>
<organism evidence="1 2">
    <name type="scientific">Aureimonas populi</name>
    <dbReference type="NCBI Taxonomy" id="1701758"/>
    <lineage>
        <taxon>Bacteria</taxon>
        <taxon>Pseudomonadati</taxon>
        <taxon>Pseudomonadota</taxon>
        <taxon>Alphaproteobacteria</taxon>
        <taxon>Hyphomicrobiales</taxon>
        <taxon>Aurantimonadaceae</taxon>
        <taxon>Aureimonas</taxon>
    </lineage>
</organism>
<keyword evidence="2" id="KW-1185">Reference proteome</keyword>
<name>A0ABW5CN17_9HYPH</name>
<gene>
    <name evidence="1" type="ORF">ACFSKQ_14075</name>
</gene>
<dbReference type="RefSeq" id="WP_209736591.1">
    <property type="nucleotide sequence ID" value="NZ_CP072611.1"/>
</dbReference>
<comment type="caution">
    <text evidence="1">The sequence shown here is derived from an EMBL/GenBank/DDBJ whole genome shotgun (WGS) entry which is preliminary data.</text>
</comment>
<proteinExistence type="predicted"/>
<sequence length="135" mass="14710">MMSEKNIQIGRASQDPLAASMAALELELALDFQHADRSFREGVQWAAASIGGEVLFEMPAEGQIEDASRICGVRIPAASGHSRPTILFALLDEKTGQVRVADRRDVGERLYSFATAYASLMDRLKRRAPATGEMA</sequence>
<evidence type="ECO:0000313" key="2">
    <source>
        <dbReference type="Proteomes" id="UP001597371"/>
    </source>
</evidence>
<protein>
    <submittedName>
        <fullName evidence="1">Uncharacterized protein</fullName>
    </submittedName>
</protein>
<dbReference type="EMBL" id="JBHUIJ010000019">
    <property type="protein sequence ID" value="MFD2238579.1"/>
    <property type="molecule type" value="Genomic_DNA"/>
</dbReference>
<dbReference type="Proteomes" id="UP001597371">
    <property type="component" value="Unassembled WGS sequence"/>
</dbReference>
<reference evidence="2" key="1">
    <citation type="journal article" date="2019" name="Int. J. Syst. Evol. Microbiol.">
        <title>The Global Catalogue of Microorganisms (GCM) 10K type strain sequencing project: providing services to taxonomists for standard genome sequencing and annotation.</title>
        <authorList>
            <consortium name="The Broad Institute Genomics Platform"/>
            <consortium name="The Broad Institute Genome Sequencing Center for Infectious Disease"/>
            <person name="Wu L."/>
            <person name="Ma J."/>
        </authorList>
    </citation>
    <scope>NUCLEOTIDE SEQUENCE [LARGE SCALE GENOMIC DNA]</scope>
    <source>
        <strain evidence="2">ZS-35-S2</strain>
    </source>
</reference>